<name>A0A0R3UGS5_MESCO</name>
<reference evidence="4 5" key="1">
    <citation type="submission" date="2018-10" db="EMBL/GenBank/DDBJ databases">
        <authorList>
            <consortium name="Pathogen Informatics"/>
        </authorList>
    </citation>
    <scope>NUCLEOTIDE SEQUENCE [LARGE SCALE GENOMIC DNA]</scope>
</reference>
<comment type="similarity">
    <text evidence="2">Belongs to the ELP6 family.</text>
</comment>
<comment type="pathway">
    <text evidence="1">tRNA modification; 5-methoxycarbonylmethyl-2-thiouridine-tRNA biosynthesis.</text>
</comment>
<proteinExistence type="inferred from homology"/>
<evidence type="ECO:0000256" key="2">
    <source>
        <dbReference type="ARBA" id="ARBA00008837"/>
    </source>
</evidence>
<dbReference type="Proteomes" id="UP000267029">
    <property type="component" value="Unassembled WGS sequence"/>
</dbReference>
<evidence type="ECO:0000256" key="1">
    <source>
        <dbReference type="ARBA" id="ARBA00005043"/>
    </source>
</evidence>
<dbReference type="InterPro" id="IPR027417">
    <property type="entry name" value="P-loop_NTPase"/>
</dbReference>
<dbReference type="GO" id="GO:0033588">
    <property type="term" value="C:elongator holoenzyme complex"/>
    <property type="evidence" value="ECO:0007669"/>
    <property type="project" value="InterPro"/>
</dbReference>
<organism evidence="4 5">
    <name type="scientific">Mesocestoides corti</name>
    <name type="common">Flatworm</name>
    <dbReference type="NCBI Taxonomy" id="53468"/>
    <lineage>
        <taxon>Eukaryota</taxon>
        <taxon>Metazoa</taxon>
        <taxon>Spiralia</taxon>
        <taxon>Lophotrochozoa</taxon>
        <taxon>Platyhelminthes</taxon>
        <taxon>Cestoda</taxon>
        <taxon>Eucestoda</taxon>
        <taxon>Cyclophyllidea</taxon>
        <taxon>Mesocestoididae</taxon>
        <taxon>Mesocestoides</taxon>
    </lineage>
</organism>
<evidence type="ECO:0000256" key="3">
    <source>
        <dbReference type="ARBA" id="ARBA00020263"/>
    </source>
</evidence>
<dbReference type="OrthoDB" id="9995306at2759"/>
<gene>
    <name evidence="4" type="ORF">MCOS_LOCUS6461</name>
</gene>
<evidence type="ECO:0000313" key="5">
    <source>
        <dbReference type="Proteomes" id="UP000267029"/>
    </source>
</evidence>
<dbReference type="PANTHER" id="PTHR16184">
    <property type="entry name" value="ELONGATOR COMPLEX PROTEIN 6"/>
    <property type="match status" value="1"/>
</dbReference>
<sequence length="302" mass="33870">MGSFVFFRPQPDACCGTSGPHVQHLATELNWSPLVQRDWPITKPRSVRLPSSPTSMDLSSVLTQQVFNKRDDSGQSPRLLLIVSREVNAQHEEIFSTAVSNVIASSPSGASLLFAVYHPARRYRSLLDSYLRRNNGHRMAMVDVACDLIPTLSHDDLLHEKLRELTNAFSQEAPAAEQHRRTLFIDDAAALLDLGLTPRQLCQLILPKSTHVDDLVIGYHVDGECDDDYLLRLLRRRAFCCVDVSPLETGYTPSIDGQITISRFTCQLLDDGAEDTRPQKFHFRAEGKTIRCYPPGTSNLVR</sequence>
<accession>A0A0R3UGS5</accession>
<protein>
    <recommendedName>
        <fullName evidence="3">Elongator complex protein 6</fullName>
    </recommendedName>
</protein>
<dbReference type="AlphaFoldDB" id="A0A0R3UGS5"/>
<evidence type="ECO:0000313" key="4">
    <source>
        <dbReference type="EMBL" id="VDD80458.1"/>
    </source>
</evidence>
<dbReference type="Gene3D" id="3.40.50.300">
    <property type="entry name" value="P-loop containing nucleotide triphosphate hydrolases"/>
    <property type="match status" value="1"/>
</dbReference>
<dbReference type="GO" id="GO:0002098">
    <property type="term" value="P:tRNA wobble uridine modification"/>
    <property type="evidence" value="ECO:0007669"/>
    <property type="project" value="InterPro"/>
</dbReference>
<keyword evidence="5" id="KW-1185">Reference proteome</keyword>
<dbReference type="PANTHER" id="PTHR16184:SF6">
    <property type="entry name" value="ELONGATOR COMPLEX PROTEIN 6"/>
    <property type="match status" value="1"/>
</dbReference>
<dbReference type="EMBL" id="UXSR01005264">
    <property type="protein sequence ID" value="VDD80458.1"/>
    <property type="molecule type" value="Genomic_DNA"/>
</dbReference>
<dbReference type="InterPro" id="IPR018627">
    <property type="entry name" value="ELP6"/>
</dbReference>